<dbReference type="EMBL" id="CAUYUJ010019813">
    <property type="protein sequence ID" value="CAK0893816.1"/>
    <property type="molecule type" value="Genomic_DNA"/>
</dbReference>
<dbReference type="Proteomes" id="UP001189429">
    <property type="component" value="Unassembled WGS sequence"/>
</dbReference>
<sequence length="109" mass="11435">MRGELDRGACAARLAGHPADVPEFSAERQAHARFSPRAARRRAKRPPTPCHSNLPVQHAIPAVRGREARASAARASAAPDCQPSSTAVESEGQVIWAVGTALLGPSPLV</sequence>
<evidence type="ECO:0000313" key="2">
    <source>
        <dbReference type="EMBL" id="CAK0893816.1"/>
    </source>
</evidence>
<feature type="region of interest" description="Disordered" evidence="1">
    <location>
        <begin position="68"/>
        <end position="90"/>
    </location>
</feature>
<name>A0ABN9X743_9DINO</name>
<evidence type="ECO:0008006" key="4">
    <source>
        <dbReference type="Google" id="ProtNLM"/>
    </source>
</evidence>
<proteinExistence type="predicted"/>
<protein>
    <recommendedName>
        <fullName evidence="4">Subtilisin</fullName>
    </recommendedName>
</protein>
<gene>
    <name evidence="2" type="ORF">PCOR1329_LOCUS73052</name>
</gene>
<reference evidence="2" key="1">
    <citation type="submission" date="2023-10" db="EMBL/GenBank/DDBJ databases">
        <authorList>
            <person name="Chen Y."/>
            <person name="Shah S."/>
            <person name="Dougan E. K."/>
            <person name="Thang M."/>
            <person name="Chan C."/>
        </authorList>
    </citation>
    <scope>NUCLEOTIDE SEQUENCE [LARGE SCALE GENOMIC DNA]</scope>
</reference>
<feature type="region of interest" description="Disordered" evidence="1">
    <location>
        <begin position="27"/>
        <end position="55"/>
    </location>
</feature>
<organism evidence="2 3">
    <name type="scientific">Prorocentrum cordatum</name>
    <dbReference type="NCBI Taxonomy" id="2364126"/>
    <lineage>
        <taxon>Eukaryota</taxon>
        <taxon>Sar</taxon>
        <taxon>Alveolata</taxon>
        <taxon>Dinophyceae</taxon>
        <taxon>Prorocentrales</taxon>
        <taxon>Prorocentraceae</taxon>
        <taxon>Prorocentrum</taxon>
    </lineage>
</organism>
<keyword evidence="3" id="KW-1185">Reference proteome</keyword>
<comment type="caution">
    <text evidence="2">The sequence shown here is derived from an EMBL/GenBank/DDBJ whole genome shotgun (WGS) entry which is preliminary data.</text>
</comment>
<evidence type="ECO:0000256" key="1">
    <source>
        <dbReference type="SAM" id="MobiDB-lite"/>
    </source>
</evidence>
<evidence type="ECO:0000313" key="3">
    <source>
        <dbReference type="Proteomes" id="UP001189429"/>
    </source>
</evidence>
<accession>A0ABN9X743</accession>